<gene>
    <name evidence="8" type="primary">LOC103519967</name>
    <name evidence="9" type="synonym">LOC103519969</name>
</gene>
<dbReference type="InterPro" id="IPR057980">
    <property type="entry name" value="TPR_INTS8"/>
</dbReference>
<dbReference type="AlphaFoldDB" id="A0A1S3DK86"/>
<sequence length="840" mass="96329">MFSLSLFHRWVLKTLSNAIEFKQIRMNAVQGSLTENEELLSHLQSMSGRSEQFLKVLCTFNKPSGYIIVPTSQCFTALIEQNVDTHRHDFTLGFQLNFMEFLCQILFDLSAYQVYREDYIEAKSNIAHCKRIFDSLPEGPVSPYCTVTQGDIQGYCEAIGVDVDEKNTLELMLLDSINNDYRNVIGILQQDNLVNEIPMSARISLELDVAASLATGKFSAARDLLFQIQTLNAIRQAPVISDYATKLCASKKGIDILVWALAPVLKNATLETKTKLQLFLLKLLDQCDETTVQSLVKHKEVSTLLSKEEVADILEKKNMDQSSVLESSSLMDALWITQNESGRNCDLVATERQLIASFNVEDIKQYIYTLCTNSNKCMWNLCHKRWQLPIPLQSVIMNFPAGFIQQYSFVILAKARELNDMQEYAGAQNLLQSLELELKKQTQNSVLEFKLQQLITWESLHFSINQLLDQWPAHSLDPKTLITRSQECLECLQSNDNHVIPRLEIIEACSLALLNLMEWQYLSTFPMVQRCIATQLCASLAVACIEMEKSKGNKKFSRDLWDLVVPIFAVNKRKHGNYGGPQPPVRESPISVLQMSQFLTKLREPTAIIVMATLFTRVYNILRDDQSMEVHIEWMNLWPSMLPGNAAMYTNARTVTSILEILSSLLTDALRYEPNNVNFLKLLADIFFVNKHFSSAMKYYILSIISITDYFSRRINRLVDNHVYRRMIKCCIYLQCYTQAAVLCQFLDEVDYTTAFKSLAEENFCADAMDSYYDCIWDMNILEYLVCLHHKRNEYVRKQQAINIIGLLELNANNNEEIKREAANKRKTKFLQALASQYVA</sequence>
<evidence type="ECO:0000313" key="8">
    <source>
        <dbReference type="RefSeq" id="XP_008483278.1"/>
    </source>
</evidence>
<organism evidence="7 8">
    <name type="scientific">Diaphorina citri</name>
    <name type="common">Asian citrus psyllid</name>
    <dbReference type="NCBI Taxonomy" id="121845"/>
    <lineage>
        <taxon>Eukaryota</taxon>
        <taxon>Metazoa</taxon>
        <taxon>Ecdysozoa</taxon>
        <taxon>Arthropoda</taxon>
        <taxon>Hexapoda</taxon>
        <taxon>Insecta</taxon>
        <taxon>Pterygota</taxon>
        <taxon>Neoptera</taxon>
        <taxon>Paraneoptera</taxon>
        <taxon>Hemiptera</taxon>
        <taxon>Sternorrhyncha</taxon>
        <taxon>Psylloidea</taxon>
        <taxon>Psyllidae</taxon>
        <taxon>Diaphorininae</taxon>
        <taxon>Diaphorina</taxon>
    </lineage>
</organism>
<dbReference type="PANTHER" id="PTHR13350">
    <property type="entry name" value="INTEGRATOR COMPLEX SUBUNIT 8"/>
    <property type="match status" value="1"/>
</dbReference>
<feature type="domain" description="INTS8 TPR repeats" evidence="6">
    <location>
        <begin position="346"/>
        <end position="838"/>
    </location>
</feature>
<comment type="similarity">
    <text evidence="3">Belongs to the Integrator subunit 8 family.</text>
</comment>
<evidence type="ECO:0000313" key="9">
    <source>
        <dbReference type="RefSeq" id="XP_008483282.1"/>
    </source>
</evidence>
<protein>
    <submittedName>
        <fullName evidence="8 9">Integrator complex subunit 8-like</fullName>
    </submittedName>
</protein>
<dbReference type="InterPro" id="IPR038751">
    <property type="entry name" value="INTS8"/>
</dbReference>
<dbReference type="GeneID" id="103519969"/>
<evidence type="ECO:0000256" key="5">
    <source>
        <dbReference type="ARBA" id="ARBA00023242"/>
    </source>
</evidence>
<evidence type="ECO:0000256" key="3">
    <source>
        <dbReference type="ARBA" id="ARBA00007147"/>
    </source>
</evidence>
<dbReference type="PaxDb" id="121845-A0A1S3DK86"/>
<evidence type="ECO:0000256" key="4">
    <source>
        <dbReference type="ARBA" id="ARBA00022454"/>
    </source>
</evidence>
<evidence type="ECO:0000256" key="1">
    <source>
        <dbReference type="ARBA" id="ARBA00004123"/>
    </source>
</evidence>
<keyword evidence="4" id="KW-0158">Chromosome</keyword>
<reference evidence="8 9" key="1">
    <citation type="submission" date="2025-04" db="UniProtKB">
        <authorList>
            <consortium name="RefSeq"/>
        </authorList>
    </citation>
    <scope>IDENTIFICATION</scope>
</reference>
<proteinExistence type="inferred from homology"/>
<keyword evidence="5" id="KW-0539">Nucleus</keyword>
<evidence type="ECO:0000256" key="2">
    <source>
        <dbReference type="ARBA" id="ARBA00004286"/>
    </source>
</evidence>
<dbReference type="RefSeq" id="XP_008483278.1">
    <property type="nucleotide sequence ID" value="XM_008485056.3"/>
</dbReference>
<dbReference type="OMA" id="ASLSDWM"/>
<dbReference type="RefSeq" id="XP_008483282.1">
    <property type="nucleotide sequence ID" value="XM_008485060.3"/>
</dbReference>
<dbReference type="Proteomes" id="UP000079169">
    <property type="component" value="Unplaced"/>
</dbReference>
<evidence type="ECO:0000313" key="7">
    <source>
        <dbReference type="Proteomes" id="UP000079169"/>
    </source>
</evidence>
<dbReference type="GeneID" id="103519967"/>
<comment type="subcellular location">
    <subcellularLocation>
        <location evidence="2">Chromosome</location>
    </subcellularLocation>
    <subcellularLocation>
        <location evidence="1">Nucleus</location>
    </subcellularLocation>
</comment>
<dbReference type="KEGG" id="dci:103519969"/>
<keyword evidence="7" id="KW-1185">Reference proteome</keyword>
<dbReference type="GO" id="GO:0005694">
    <property type="term" value="C:chromosome"/>
    <property type="evidence" value="ECO:0007669"/>
    <property type="project" value="UniProtKB-SubCell"/>
</dbReference>
<dbReference type="GO" id="GO:0032039">
    <property type="term" value="C:integrator complex"/>
    <property type="evidence" value="ECO:0007669"/>
    <property type="project" value="TreeGrafter"/>
</dbReference>
<dbReference type="STRING" id="121845.A0A1S3DK86"/>
<evidence type="ECO:0000259" key="6">
    <source>
        <dbReference type="Pfam" id="PF25756"/>
    </source>
</evidence>
<dbReference type="PANTHER" id="PTHR13350:SF1">
    <property type="entry name" value="INTEGRATOR COMPLEX SUBUNIT 8"/>
    <property type="match status" value="1"/>
</dbReference>
<dbReference type="KEGG" id="dci:103519967"/>
<name>A0A1S3DK86_DIACI</name>
<dbReference type="GO" id="GO:0034472">
    <property type="term" value="P:snRNA 3'-end processing"/>
    <property type="evidence" value="ECO:0007669"/>
    <property type="project" value="InterPro"/>
</dbReference>
<dbReference type="Pfam" id="PF25756">
    <property type="entry name" value="TPR_INTS8"/>
    <property type="match status" value="1"/>
</dbReference>
<accession>A0A1S3DK86</accession>